<proteinExistence type="predicted"/>
<accession>A0A931CIG6</accession>
<gene>
    <name evidence="2" type="ORF">I4J89_48105</name>
</gene>
<dbReference type="InterPro" id="IPR032708">
    <property type="entry name" value="McjB_C"/>
</dbReference>
<protein>
    <submittedName>
        <fullName evidence="2">Lasso peptide biosynthesis B2 protein</fullName>
    </submittedName>
</protein>
<evidence type="ECO:0000313" key="3">
    <source>
        <dbReference type="Proteomes" id="UP000598146"/>
    </source>
</evidence>
<organism evidence="2 3">
    <name type="scientific">Actinoplanes aureus</name>
    <dbReference type="NCBI Taxonomy" id="2792083"/>
    <lineage>
        <taxon>Bacteria</taxon>
        <taxon>Bacillati</taxon>
        <taxon>Actinomycetota</taxon>
        <taxon>Actinomycetes</taxon>
        <taxon>Micromonosporales</taxon>
        <taxon>Micromonosporaceae</taxon>
        <taxon>Actinoplanes</taxon>
    </lineage>
</organism>
<dbReference type="AlphaFoldDB" id="A0A931CIG6"/>
<sequence length="148" mass="16258">MTFEMSVRRGSRDPSLRRRVVTRVAITIAHLLRPLPPALLTRVLGVLRRGARTATYAEAEAARNRVLSASLGMNALKACLQRSLAVTILCRMSGAWPTWCAGVRKTPPFTAHAWIEAEGRSVGEPGVSEVYVCMLRVAPLVRQPPLLM</sequence>
<dbReference type="EMBL" id="JADQTO010000057">
    <property type="protein sequence ID" value="MBG0569194.1"/>
    <property type="molecule type" value="Genomic_DNA"/>
</dbReference>
<dbReference type="NCBIfam" id="NF033537">
    <property type="entry name" value="lasso_biosyn_B2"/>
    <property type="match status" value="1"/>
</dbReference>
<reference evidence="2" key="1">
    <citation type="submission" date="2020-11" db="EMBL/GenBank/DDBJ databases">
        <title>Isolation and identification of active actinomycetes.</title>
        <authorList>
            <person name="Sun X."/>
        </authorList>
    </citation>
    <scope>NUCLEOTIDE SEQUENCE</scope>
    <source>
        <strain evidence="2">NEAU-A11</strain>
    </source>
</reference>
<evidence type="ECO:0000313" key="2">
    <source>
        <dbReference type="EMBL" id="MBG0569194.1"/>
    </source>
</evidence>
<comment type="caution">
    <text evidence="2">The sequence shown here is derived from an EMBL/GenBank/DDBJ whole genome shotgun (WGS) entry which is preliminary data.</text>
</comment>
<feature type="domain" description="Microcin J25-processing protein McjB C-terminal" evidence="1">
    <location>
        <begin position="24"/>
        <end position="125"/>
    </location>
</feature>
<keyword evidence="3" id="KW-1185">Reference proteome</keyword>
<dbReference type="Proteomes" id="UP000598146">
    <property type="component" value="Unassembled WGS sequence"/>
</dbReference>
<dbReference type="Pfam" id="PF13471">
    <property type="entry name" value="Transglut_core3"/>
    <property type="match status" value="1"/>
</dbReference>
<evidence type="ECO:0000259" key="1">
    <source>
        <dbReference type="Pfam" id="PF13471"/>
    </source>
</evidence>
<name>A0A931CIG6_9ACTN</name>
<dbReference type="InterPro" id="IPR053521">
    <property type="entry name" value="McjB-like"/>
</dbReference>
<dbReference type="RefSeq" id="WP_196420936.1">
    <property type="nucleotide sequence ID" value="NZ_JADQTO010000057.1"/>
</dbReference>